<dbReference type="AlphaFoldDB" id="C2XUA5"/>
<accession>C2XUA5</accession>
<comment type="caution">
    <text evidence="1">The sequence shown here is derived from an EMBL/GenBank/DDBJ whole genome shotgun (WGS) entry which is preliminary data.</text>
</comment>
<dbReference type="HOGENOM" id="CLU_091249_0_0_9"/>
<organism evidence="1">
    <name type="scientific">Bacillus mycoides</name>
    <dbReference type="NCBI Taxonomy" id="1405"/>
    <lineage>
        <taxon>Bacteria</taxon>
        <taxon>Bacillati</taxon>
        <taxon>Bacillota</taxon>
        <taxon>Bacilli</taxon>
        <taxon>Bacillales</taxon>
        <taxon>Bacillaceae</taxon>
        <taxon>Bacillus</taxon>
        <taxon>Bacillus cereus group</taxon>
    </lineage>
</organism>
<dbReference type="EMBL" id="ACMP01000068">
    <property type="protein sequence ID" value="EEL70822.1"/>
    <property type="molecule type" value="Genomic_DNA"/>
</dbReference>
<sequence>MKMIWEEQKMSLKKKLGVGVVSAALGLSLIGGGTYAYFSDQVVTNNSFAAGTLDLAMQPTTSLNLENLKPGDKILKKFNLINSGTLDIKELMMKIDYTVNDLKQNNTTEDFGKHIKVQFLWDWDPAKSPAYETTLAELKSQSPEIASKKVFHSKWTEKGGLKPGKMDWFWIKFIFEDNGTDQNVFQGDSIALKMEFQANQTDGQER</sequence>
<protein>
    <submittedName>
        <fullName evidence="1">Camelysin</fullName>
    </submittedName>
</protein>
<dbReference type="MEROPS" id="M73.001"/>
<dbReference type="Pfam" id="PF12389">
    <property type="entry name" value="Peptidase_M73"/>
    <property type="match status" value="1"/>
</dbReference>
<name>C2XUA5_BACMY</name>
<dbReference type="NCBIfam" id="TIGR04088">
    <property type="entry name" value="cognate_SipW"/>
    <property type="match status" value="1"/>
</dbReference>
<dbReference type="InterPro" id="IPR023833">
    <property type="entry name" value="Signal_pept_SipW-depend-type"/>
</dbReference>
<gene>
    <name evidence="1" type="ORF">bcere0026_22760</name>
</gene>
<proteinExistence type="predicted"/>
<reference evidence="1" key="1">
    <citation type="journal article" date="2012" name="Genome Res.">
        <title>Genomic characterization of the Bacillus cereus sensu lato species: Backdrop to the evolution of Bacillus anthracis.</title>
        <authorList>
            <person name="Zwick M.E."/>
            <person name="Joseph S.J."/>
            <person name="Didelot X."/>
            <person name="Chen P.E."/>
            <person name="Bishop-Lilly K.A."/>
            <person name="Stewart A.C."/>
            <person name="Willner K."/>
            <person name="Nolan N."/>
            <person name="Lentz S."/>
            <person name="Thomason M.K."/>
            <person name="Sozhamannan S."/>
            <person name="Mateczun A.J."/>
            <person name="Du L."/>
            <person name="Read T.D."/>
        </authorList>
    </citation>
    <scope>NUCLEOTIDE SEQUENCE [LARGE SCALE GENOMIC DNA]</scope>
    <source>
        <strain evidence="1">AH603</strain>
    </source>
</reference>
<dbReference type="Proteomes" id="UP000001753">
    <property type="component" value="Chromosome"/>
</dbReference>
<evidence type="ECO:0000313" key="1">
    <source>
        <dbReference type="EMBL" id="EEL70822.1"/>
    </source>
</evidence>
<dbReference type="InterPro" id="IPR022121">
    <property type="entry name" value="Peptidase_M73_camelysin"/>
</dbReference>